<protein>
    <recommendedName>
        <fullName evidence="2">CAAX prenyl protease 2/Lysostaphin resistance protein A-like domain-containing protein</fullName>
    </recommendedName>
</protein>
<dbReference type="InterPro" id="IPR003675">
    <property type="entry name" value="Rce1/LyrA-like_dom"/>
</dbReference>
<dbReference type="GO" id="GO:0004175">
    <property type="term" value="F:endopeptidase activity"/>
    <property type="evidence" value="ECO:0007669"/>
    <property type="project" value="UniProtKB-ARBA"/>
</dbReference>
<dbReference type="AlphaFoldDB" id="A0A1G1ZIV3"/>
<dbReference type="EMBL" id="MHJG01000003">
    <property type="protein sequence ID" value="OGY64461.1"/>
    <property type="molecule type" value="Genomic_DNA"/>
</dbReference>
<keyword evidence="1" id="KW-0472">Membrane</keyword>
<feature type="transmembrane region" description="Helical" evidence="1">
    <location>
        <begin position="82"/>
        <end position="101"/>
    </location>
</feature>
<evidence type="ECO:0000259" key="2">
    <source>
        <dbReference type="Pfam" id="PF02517"/>
    </source>
</evidence>
<sequence>MKSLFLLLPEGAEALFLFCLIMARIWAFNSLGVLTFFITVGLALIPIISWYAREYHIQKLSRHAVFQKLGLLPADFKKDRTVILLVFLVFYLATISMALKWNPNFIKQPYLDYQFLTHSILYYPWALLQQLWLNGYFVNRLEKVFKNAKITSIAAGALFAIVHAPNPVLLVATFFGGITSAYFFQRNRNLYLLALLHVLLAISIKYFLPMEWHHNIRIGPGFTNWTLGD</sequence>
<name>A0A1G1ZIV3_9BACT</name>
<feature type="transmembrane region" description="Helical" evidence="1">
    <location>
        <begin position="190"/>
        <end position="208"/>
    </location>
</feature>
<keyword evidence="1" id="KW-0812">Transmembrane</keyword>
<reference evidence="3 4" key="1">
    <citation type="journal article" date="2016" name="Nat. Commun.">
        <title>Thousands of microbial genomes shed light on interconnected biogeochemical processes in an aquifer system.</title>
        <authorList>
            <person name="Anantharaman K."/>
            <person name="Brown C.T."/>
            <person name="Hug L.A."/>
            <person name="Sharon I."/>
            <person name="Castelle C.J."/>
            <person name="Probst A.J."/>
            <person name="Thomas B.C."/>
            <person name="Singh A."/>
            <person name="Wilkins M.J."/>
            <person name="Karaoz U."/>
            <person name="Brodie E.L."/>
            <person name="Williams K.H."/>
            <person name="Hubbard S.S."/>
            <person name="Banfield J.F."/>
        </authorList>
    </citation>
    <scope>NUCLEOTIDE SEQUENCE [LARGE SCALE GENOMIC DNA]</scope>
</reference>
<keyword evidence="1" id="KW-1133">Transmembrane helix</keyword>
<feature type="domain" description="CAAX prenyl protease 2/Lysostaphin resistance protein A-like" evidence="2">
    <location>
        <begin position="131"/>
        <end position="200"/>
    </location>
</feature>
<comment type="caution">
    <text evidence="3">The sequence shown here is derived from an EMBL/GenBank/DDBJ whole genome shotgun (WGS) entry which is preliminary data.</text>
</comment>
<feature type="transmembrane region" description="Helical" evidence="1">
    <location>
        <begin position="150"/>
        <end position="178"/>
    </location>
</feature>
<evidence type="ECO:0000313" key="3">
    <source>
        <dbReference type="EMBL" id="OGY64461.1"/>
    </source>
</evidence>
<evidence type="ECO:0000313" key="4">
    <source>
        <dbReference type="Proteomes" id="UP000177960"/>
    </source>
</evidence>
<evidence type="ECO:0000256" key="1">
    <source>
        <dbReference type="SAM" id="Phobius"/>
    </source>
</evidence>
<feature type="transmembrane region" description="Helical" evidence="1">
    <location>
        <begin position="7"/>
        <end position="27"/>
    </location>
</feature>
<accession>A0A1G1ZIV3</accession>
<gene>
    <name evidence="3" type="ORF">A3B92_02950</name>
</gene>
<dbReference type="Proteomes" id="UP000177960">
    <property type="component" value="Unassembled WGS sequence"/>
</dbReference>
<dbReference type="GO" id="GO:0080120">
    <property type="term" value="P:CAAX-box protein maturation"/>
    <property type="evidence" value="ECO:0007669"/>
    <property type="project" value="UniProtKB-ARBA"/>
</dbReference>
<feature type="transmembrane region" description="Helical" evidence="1">
    <location>
        <begin position="33"/>
        <end position="52"/>
    </location>
</feature>
<dbReference type="Pfam" id="PF02517">
    <property type="entry name" value="Rce1-like"/>
    <property type="match status" value="1"/>
</dbReference>
<organism evidence="3 4">
    <name type="scientific">Candidatus Harrisonbacteria bacterium RIFCSPHIGHO2_02_FULL_42_16</name>
    <dbReference type="NCBI Taxonomy" id="1798404"/>
    <lineage>
        <taxon>Bacteria</taxon>
        <taxon>Candidatus Harrisoniibacteriota</taxon>
    </lineage>
</organism>
<feature type="transmembrane region" description="Helical" evidence="1">
    <location>
        <begin position="121"/>
        <end position="138"/>
    </location>
</feature>
<proteinExistence type="predicted"/>